<dbReference type="Proteomes" id="UP000243065">
    <property type="component" value="Unassembled WGS sequence"/>
</dbReference>
<protein>
    <submittedName>
        <fullName evidence="3">PA domain-containing protein</fullName>
    </submittedName>
</protein>
<dbReference type="PANTHER" id="PTHR12147:SF26">
    <property type="entry name" value="PEPTIDASE M28 DOMAIN-CONTAINING PROTEIN"/>
    <property type="match status" value="1"/>
</dbReference>
<dbReference type="InterPro" id="IPR045175">
    <property type="entry name" value="M28_fam"/>
</dbReference>
<dbReference type="SUPFAM" id="SSF50156">
    <property type="entry name" value="PDZ domain-like"/>
    <property type="match status" value="1"/>
</dbReference>
<dbReference type="Pfam" id="PF13180">
    <property type="entry name" value="PDZ_2"/>
    <property type="match status" value="1"/>
</dbReference>
<gene>
    <name evidence="3" type="ORF">JGI24_00374</name>
</gene>
<evidence type="ECO:0000313" key="3">
    <source>
        <dbReference type="EMBL" id="CUS98040.1"/>
    </source>
</evidence>
<keyword evidence="1" id="KW-0732">Signal</keyword>
<dbReference type="InterPro" id="IPR007484">
    <property type="entry name" value="Peptidase_M28"/>
</dbReference>
<evidence type="ECO:0000313" key="4">
    <source>
        <dbReference type="Proteomes" id="UP000243065"/>
    </source>
</evidence>
<dbReference type="RefSeq" id="WP_072149851.1">
    <property type="nucleotide sequence ID" value="NZ_CZVU01000010.1"/>
</dbReference>
<organism evidence="3 4">
    <name type="scientific">Kryptobacter tengchongensis</name>
    <dbReference type="NCBI Taxonomy" id="1643429"/>
    <lineage>
        <taxon>Bacteria</taxon>
        <taxon>Pseudomonadati</taxon>
        <taxon>Candidatus Kryptoniota</taxon>
        <taxon>Candidatus Kryptobacter</taxon>
    </lineage>
</organism>
<dbReference type="PANTHER" id="PTHR12147">
    <property type="entry name" value="METALLOPEPTIDASE M28 FAMILY MEMBER"/>
    <property type="match status" value="1"/>
</dbReference>
<keyword evidence="4" id="KW-1185">Reference proteome</keyword>
<dbReference type="Gene3D" id="2.30.42.10">
    <property type="match status" value="1"/>
</dbReference>
<dbReference type="SUPFAM" id="SSF53187">
    <property type="entry name" value="Zn-dependent exopeptidases"/>
    <property type="match status" value="1"/>
</dbReference>
<accession>A0A656D2P1</accession>
<feature type="signal peptide" evidence="1">
    <location>
        <begin position="1"/>
        <end position="20"/>
    </location>
</feature>
<dbReference type="EMBL" id="CZVU01000010">
    <property type="protein sequence ID" value="CUS98040.1"/>
    <property type="molecule type" value="Genomic_DNA"/>
</dbReference>
<dbReference type="GO" id="GO:0008235">
    <property type="term" value="F:metalloexopeptidase activity"/>
    <property type="evidence" value="ECO:0007669"/>
    <property type="project" value="InterPro"/>
</dbReference>
<dbReference type="AlphaFoldDB" id="A0A656D2P1"/>
<feature type="chain" id="PRO_5024983488" evidence="1">
    <location>
        <begin position="21"/>
        <end position="594"/>
    </location>
</feature>
<dbReference type="InterPro" id="IPR046450">
    <property type="entry name" value="PA_dom_sf"/>
</dbReference>
<proteinExistence type="predicted"/>
<dbReference type="Gene3D" id="3.50.30.30">
    <property type="match status" value="1"/>
</dbReference>
<dbReference type="InterPro" id="IPR036034">
    <property type="entry name" value="PDZ_sf"/>
</dbReference>
<dbReference type="Pfam" id="PF04389">
    <property type="entry name" value="Peptidase_M28"/>
    <property type="match status" value="1"/>
</dbReference>
<feature type="domain" description="PDZ" evidence="2">
    <location>
        <begin position="494"/>
        <end position="557"/>
    </location>
</feature>
<dbReference type="InterPro" id="IPR001478">
    <property type="entry name" value="PDZ"/>
</dbReference>
<reference evidence="3 4" key="1">
    <citation type="submission" date="2015-11" db="EMBL/GenBank/DDBJ databases">
        <authorList>
            <person name="Varghese N."/>
        </authorList>
    </citation>
    <scope>NUCLEOTIDE SEQUENCE [LARGE SCALE GENOMIC DNA]</scope>
    <source>
        <strain evidence="3 4">JGI-24</strain>
    </source>
</reference>
<evidence type="ECO:0000256" key="1">
    <source>
        <dbReference type="SAM" id="SignalP"/>
    </source>
</evidence>
<dbReference type="SUPFAM" id="SSF52025">
    <property type="entry name" value="PA domain"/>
    <property type="match status" value="1"/>
</dbReference>
<evidence type="ECO:0000259" key="2">
    <source>
        <dbReference type="PROSITE" id="PS50106"/>
    </source>
</evidence>
<dbReference type="PROSITE" id="PS51257">
    <property type="entry name" value="PROKAR_LIPOPROTEIN"/>
    <property type="match status" value="1"/>
</dbReference>
<dbReference type="InterPro" id="IPR003137">
    <property type="entry name" value="PA_domain"/>
</dbReference>
<sequence length="594" mass="66742">MKKKFLILILAVLLSSCFYTRTTSPQIEEKDIYFHLKYIASDELEGRRAGTRGAELASDYIAKQFKKFGLKPAGDKGTYFQYFDFVSDVKLGDSNFVSFKINKDEIKLNFKSDFVPLSFSESGKIKGDVIFAGYGITAPEQNYDDYNGIDVQGKIVMLLKGTPDGYKAHSPFEKYLPLRYKVSNAQSKGAIGIIFVDPFSEKFEKFTYDYSAGKAGIPIIEVKNSIIDNILKTCGYDFKLYDIVKRIYDSMKPNSFTINNLSVEIQTDVRYVKSKVANVIGYIEGSNPELKNEYIIIGAHYDHLGWGGQGSLVPDTVAIHNGADDNGSGTAGLLELAEYLSHNRKNLNRTLVFIAFTAEEEGTIGSGFYVKNPVFPLENTIAMINMDMIGRLKEDKLTIYGTGTSPVWNDIIEKLNSEFKFNLNLVKDGYGPSDHAQFYSKNIPVLHFFTGIHSDYHKPSDDYDKINYQGQKRILDFIAKLIFELDKAKGRPQFVKAEPQQRSARGFRVTLGIVPDYSEEVKGMKVGDVRTGTPAEKAGIKPGDVIVKLGGREIKNIYDYTYALGDFNPGDEVEVVVLRGDEKLSFKVKFEERK</sequence>
<dbReference type="SMART" id="SM00228">
    <property type="entry name" value="PDZ"/>
    <property type="match status" value="1"/>
</dbReference>
<dbReference type="Pfam" id="PF02225">
    <property type="entry name" value="PA"/>
    <property type="match status" value="1"/>
</dbReference>
<dbReference type="GO" id="GO:0006508">
    <property type="term" value="P:proteolysis"/>
    <property type="evidence" value="ECO:0007669"/>
    <property type="project" value="InterPro"/>
</dbReference>
<name>A0A656D2P1_KRYT1</name>
<dbReference type="PROSITE" id="PS50106">
    <property type="entry name" value="PDZ"/>
    <property type="match status" value="1"/>
</dbReference>
<dbReference type="Gene3D" id="3.40.630.10">
    <property type="entry name" value="Zn peptidases"/>
    <property type="match status" value="2"/>
</dbReference>
<dbReference type="OrthoDB" id="9764939at2"/>